<organism evidence="1 2">
    <name type="scientific">Anaerosporobacter mobilis DSM 15930</name>
    <dbReference type="NCBI Taxonomy" id="1120996"/>
    <lineage>
        <taxon>Bacteria</taxon>
        <taxon>Bacillati</taxon>
        <taxon>Bacillota</taxon>
        <taxon>Clostridia</taxon>
        <taxon>Lachnospirales</taxon>
        <taxon>Lachnospiraceae</taxon>
        <taxon>Anaerosporobacter</taxon>
    </lineage>
</organism>
<evidence type="ECO:0000313" key="2">
    <source>
        <dbReference type="Proteomes" id="UP000184038"/>
    </source>
</evidence>
<keyword evidence="2" id="KW-1185">Reference proteome</keyword>
<dbReference type="Proteomes" id="UP000184038">
    <property type="component" value="Unassembled WGS sequence"/>
</dbReference>
<dbReference type="EMBL" id="FRCP01000016">
    <property type="protein sequence ID" value="SHM75214.1"/>
    <property type="molecule type" value="Genomic_DNA"/>
</dbReference>
<dbReference type="RefSeq" id="WP_073289358.1">
    <property type="nucleotide sequence ID" value="NZ_FRCP01000016.1"/>
</dbReference>
<dbReference type="AlphaFoldDB" id="A0A1M7LB25"/>
<protein>
    <submittedName>
        <fullName evidence="1">C_GCAxxG_C_C family probable redox protein</fullName>
    </submittedName>
</protein>
<reference evidence="1 2" key="1">
    <citation type="submission" date="2016-11" db="EMBL/GenBank/DDBJ databases">
        <authorList>
            <person name="Jaros S."/>
            <person name="Januszkiewicz K."/>
            <person name="Wedrychowicz H."/>
        </authorList>
    </citation>
    <scope>NUCLEOTIDE SEQUENCE [LARGE SCALE GENOMIC DNA]</scope>
    <source>
        <strain evidence="1 2">DSM 15930</strain>
    </source>
</reference>
<dbReference type="Pfam" id="PF09719">
    <property type="entry name" value="C_GCAxxG_C_C"/>
    <property type="match status" value="1"/>
</dbReference>
<name>A0A1M7LB25_9FIRM</name>
<dbReference type="STRING" id="1120996.SAMN02746066_03148"/>
<evidence type="ECO:0000313" key="1">
    <source>
        <dbReference type="EMBL" id="SHM75214.1"/>
    </source>
</evidence>
<dbReference type="NCBIfam" id="TIGR01909">
    <property type="entry name" value="C_GCAxxG_C_C"/>
    <property type="match status" value="1"/>
</dbReference>
<proteinExistence type="predicted"/>
<gene>
    <name evidence="1" type="ORF">SAMN02746066_03148</name>
</gene>
<accession>A0A1M7LB25</accession>
<dbReference type="OrthoDB" id="9791535at2"/>
<sequence>MESRKELAMQLFKEGYNCSQAVFAAYCDLYNMDQETALKVSSSFGGGMGRMREVCGAVSGMFLIAGLETGSVDGKDQEGKKHNYDVVQQLAEEYKKENGSIICRELLGLDKKTDTTQTKPEARTEEYYKKRPCVELVGQAAEILERVLLNKETVQE</sequence>
<dbReference type="InterPro" id="IPR010181">
    <property type="entry name" value="CGCAxxGCC_motif"/>
</dbReference>